<sequence length="79" mass="8665">MIKNARSHEGGSTPTVSFSLTKFPPPELACRTKSPPAATPAQLSIIAHRLRGTFVAANTILTLTRIVLPEEKRRIESRK</sequence>
<dbReference type="AlphaFoldDB" id="A0AAV2NM21"/>
<proteinExistence type="predicted"/>
<protein>
    <submittedName>
        <fullName evidence="1">Uncharacterized protein</fullName>
    </submittedName>
</protein>
<dbReference type="EMBL" id="OZ034825">
    <property type="protein sequence ID" value="CAL1680502.1"/>
    <property type="molecule type" value="Genomic_DNA"/>
</dbReference>
<dbReference type="Proteomes" id="UP001497644">
    <property type="component" value="Chromosome 2"/>
</dbReference>
<keyword evidence="2" id="KW-1185">Reference proteome</keyword>
<gene>
    <name evidence="1" type="ORF">LPLAT_LOCUS6505</name>
</gene>
<accession>A0AAV2NM21</accession>
<name>A0AAV2NM21_9HYME</name>
<evidence type="ECO:0000313" key="1">
    <source>
        <dbReference type="EMBL" id="CAL1680502.1"/>
    </source>
</evidence>
<reference evidence="1" key="1">
    <citation type="submission" date="2024-04" db="EMBL/GenBank/DDBJ databases">
        <authorList>
            <consortium name="Molecular Ecology Group"/>
        </authorList>
    </citation>
    <scope>NUCLEOTIDE SEQUENCE</scope>
</reference>
<evidence type="ECO:0000313" key="2">
    <source>
        <dbReference type="Proteomes" id="UP001497644"/>
    </source>
</evidence>
<organism evidence="1 2">
    <name type="scientific">Lasius platythorax</name>
    <dbReference type="NCBI Taxonomy" id="488582"/>
    <lineage>
        <taxon>Eukaryota</taxon>
        <taxon>Metazoa</taxon>
        <taxon>Ecdysozoa</taxon>
        <taxon>Arthropoda</taxon>
        <taxon>Hexapoda</taxon>
        <taxon>Insecta</taxon>
        <taxon>Pterygota</taxon>
        <taxon>Neoptera</taxon>
        <taxon>Endopterygota</taxon>
        <taxon>Hymenoptera</taxon>
        <taxon>Apocrita</taxon>
        <taxon>Aculeata</taxon>
        <taxon>Formicoidea</taxon>
        <taxon>Formicidae</taxon>
        <taxon>Formicinae</taxon>
        <taxon>Lasius</taxon>
        <taxon>Lasius</taxon>
    </lineage>
</organism>